<dbReference type="SUPFAM" id="SSF52402">
    <property type="entry name" value="Adenine nucleotide alpha hydrolases-like"/>
    <property type="match status" value="1"/>
</dbReference>
<dbReference type="CDD" id="cd00293">
    <property type="entry name" value="USP-like"/>
    <property type="match status" value="1"/>
</dbReference>
<evidence type="ECO:0000256" key="1">
    <source>
        <dbReference type="ARBA" id="ARBA00008791"/>
    </source>
</evidence>
<name>A0A076EM23_RHOOP</name>
<dbReference type="InterPro" id="IPR014729">
    <property type="entry name" value="Rossmann-like_a/b/a_fold"/>
</dbReference>
<dbReference type="EMBL" id="CP008947">
    <property type="protein sequence ID" value="AII07200.1"/>
    <property type="molecule type" value="Genomic_DNA"/>
</dbReference>
<comment type="similarity">
    <text evidence="1">Belongs to the universal stress protein A family.</text>
</comment>
<protein>
    <submittedName>
        <fullName evidence="3">Universal stress protein</fullName>
    </submittedName>
</protein>
<dbReference type="Gene3D" id="3.40.50.620">
    <property type="entry name" value="HUPs"/>
    <property type="match status" value="1"/>
</dbReference>
<feature type="domain" description="UspA" evidence="2">
    <location>
        <begin position="59"/>
        <end position="116"/>
    </location>
</feature>
<dbReference type="Pfam" id="PF00582">
    <property type="entry name" value="Usp"/>
    <property type="match status" value="1"/>
</dbReference>
<accession>A0A076EM23</accession>
<dbReference type="Proteomes" id="UP000028488">
    <property type="component" value="Chromosome"/>
</dbReference>
<organism evidence="3 4">
    <name type="scientific">Rhodococcus opacus</name>
    <name type="common">Nocardia opaca</name>
    <dbReference type="NCBI Taxonomy" id="37919"/>
    <lineage>
        <taxon>Bacteria</taxon>
        <taxon>Bacillati</taxon>
        <taxon>Actinomycetota</taxon>
        <taxon>Actinomycetes</taxon>
        <taxon>Mycobacteriales</taxon>
        <taxon>Nocardiaceae</taxon>
        <taxon>Rhodococcus</taxon>
    </lineage>
</organism>
<dbReference type="eggNOG" id="COG0589">
    <property type="taxonomic scope" value="Bacteria"/>
</dbReference>
<proteinExistence type="inferred from homology"/>
<evidence type="ECO:0000313" key="3">
    <source>
        <dbReference type="EMBL" id="AII07200.1"/>
    </source>
</evidence>
<reference evidence="3 4" key="1">
    <citation type="submission" date="2014-07" db="EMBL/GenBank/DDBJ databases">
        <title>Genome Sequence of Rhodococcus opacus Strain R7, a Biodegrader of Mono- and Polycyclic Aromatic Hydrocarbons.</title>
        <authorList>
            <person name="Di Gennaro P."/>
            <person name="Zampolli J."/>
            <person name="Presti I."/>
            <person name="Cappelletti M."/>
            <person name="D'Ursi P."/>
            <person name="Orro A."/>
            <person name="Mezzelani A."/>
            <person name="Milanesi L."/>
        </authorList>
    </citation>
    <scope>NUCLEOTIDE SEQUENCE [LARGE SCALE GENOMIC DNA]</scope>
    <source>
        <strain evidence="3 4">R7</strain>
    </source>
</reference>
<sequence>MTVLVAVTDSSEGSHALLAGKKEAAMLGTDLLVVNLSLTEPEEVHTLADDGVTVLDRIGRGDRDPATAVLDLLDERPDVERLVIGVKRRSAVGKALLGSVSQRLILQSPIPVLAVKTPQ</sequence>
<dbReference type="InterPro" id="IPR006015">
    <property type="entry name" value="Universal_stress_UspA"/>
</dbReference>
<dbReference type="RefSeq" id="WP_037236149.1">
    <property type="nucleotide sequence ID" value="NZ_CP008947.1"/>
</dbReference>
<evidence type="ECO:0000313" key="4">
    <source>
        <dbReference type="Proteomes" id="UP000028488"/>
    </source>
</evidence>
<evidence type="ECO:0000259" key="2">
    <source>
        <dbReference type="Pfam" id="PF00582"/>
    </source>
</evidence>
<dbReference type="AlphaFoldDB" id="A0A076EM23"/>
<gene>
    <name evidence="3" type="ORF">EP51_22110</name>
</gene>
<dbReference type="InterPro" id="IPR006016">
    <property type="entry name" value="UspA"/>
</dbReference>
<dbReference type="PRINTS" id="PR01438">
    <property type="entry name" value="UNVRSLSTRESS"/>
</dbReference>